<evidence type="ECO:0000313" key="4">
    <source>
        <dbReference type="Proteomes" id="UP000180088"/>
    </source>
</evidence>
<dbReference type="EMBL" id="MKCT01000001">
    <property type="protein sequence ID" value="OHX21740.1"/>
    <property type="molecule type" value="Genomic_DNA"/>
</dbReference>
<dbReference type="Proteomes" id="UP000180280">
    <property type="component" value="Unassembled WGS sequence"/>
</dbReference>
<dbReference type="EMBL" id="MKCS01000001">
    <property type="protein sequence ID" value="OHX12175.1"/>
    <property type="molecule type" value="Genomic_DNA"/>
</dbReference>
<gene>
    <name evidence="3" type="ORF">BI344_04330</name>
    <name evidence="2" type="ORF">BI347_00680</name>
</gene>
<protein>
    <recommendedName>
        <fullName evidence="6">Lipoprotein</fullName>
    </recommendedName>
</protein>
<feature type="chain" id="PRO_5010236819" description="Lipoprotein" evidence="1">
    <location>
        <begin position="20"/>
        <end position="161"/>
    </location>
</feature>
<evidence type="ECO:0000313" key="3">
    <source>
        <dbReference type="EMBL" id="OHX21740.1"/>
    </source>
</evidence>
<organism evidence="2 4">
    <name type="scientific">Chromobacterium sphagni</name>
    <dbReference type="NCBI Taxonomy" id="1903179"/>
    <lineage>
        <taxon>Bacteria</taxon>
        <taxon>Pseudomonadati</taxon>
        <taxon>Pseudomonadota</taxon>
        <taxon>Betaproteobacteria</taxon>
        <taxon>Neisseriales</taxon>
        <taxon>Chromobacteriaceae</taxon>
        <taxon>Chromobacterium</taxon>
    </lineage>
</organism>
<dbReference type="OrthoDB" id="7011540at2"/>
<proteinExistence type="predicted"/>
<dbReference type="Proteomes" id="UP000180088">
    <property type="component" value="Unassembled WGS sequence"/>
</dbReference>
<dbReference type="AlphaFoldDB" id="A0A1S1WY92"/>
<sequence length="161" mass="17680">MKKILALSACALALSGCSAMTTMSNSAPKGAVSIYQRQQVTTLELPKSETYPTTSFGNYEFKATGDGKQPLYGLLPLKFNGGYVAADILFFAPALFFNLREVYPFYDFDLDRGIIRYRVKDSDNWTEYKPTLLEAERARSHIDFAASQPAAVAAPVKAGSN</sequence>
<evidence type="ECO:0000256" key="1">
    <source>
        <dbReference type="SAM" id="SignalP"/>
    </source>
</evidence>
<keyword evidence="1" id="KW-0732">Signal</keyword>
<dbReference type="RefSeq" id="WP_071111693.1">
    <property type="nucleotide sequence ID" value="NZ_MKCS01000001.1"/>
</dbReference>
<keyword evidence="5" id="KW-1185">Reference proteome</keyword>
<evidence type="ECO:0000313" key="2">
    <source>
        <dbReference type="EMBL" id="OHX12175.1"/>
    </source>
</evidence>
<name>A0A1S1WY92_9NEIS</name>
<feature type="signal peptide" evidence="1">
    <location>
        <begin position="1"/>
        <end position="19"/>
    </location>
</feature>
<accession>A0A1S1WY92</accession>
<dbReference type="PROSITE" id="PS51257">
    <property type="entry name" value="PROKAR_LIPOPROTEIN"/>
    <property type="match status" value="1"/>
</dbReference>
<reference evidence="4 5" key="1">
    <citation type="submission" date="2016-09" db="EMBL/GenBank/DDBJ databases">
        <title>Chromobacterium muskegensis sp. nov., an insecticidal bacterium isolated from Sphagnum bogs.</title>
        <authorList>
            <person name="Sparks M.E."/>
            <person name="Blackburn M.B."/>
            <person name="Gundersen-Rindal D.E."/>
            <person name="Mitchell A."/>
            <person name="Farrar R."/>
            <person name="Kuhar D."/>
        </authorList>
    </citation>
    <scope>NUCLEOTIDE SEQUENCE [LARGE SCALE GENOMIC DNA]</scope>
    <source>
        <strain evidence="3 5">14B-1</strain>
        <strain evidence="2 4">37-2</strain>
    </source>
</reference>
<evidence type="ECO:0000313" key="5">
    <source>
        <dbReference type="Proteomes" id="UP000180280"/>
    </source>
</evidence>
<comment type="caution">
    <text evidence="2">The sequence shown here is derived from an EMBL/GenBank/DDBJ whole genome shotgun (WGS) entry which is preliminary data.</text>
</comment>
<evidence type="ECO:0008006" key="6">
    <source>
        <dbReference type="Google" id="ProtNLM"/>
    </source>
</evidence>